<evidence type="ECO:0000313" key="5">
    <source>
        <dbReference type="EMBL" id="KAK9927286.1"/>
    </source>
</evidence>
<protein>
    <submittedName>
        <fullName evidence="5">Uncharacterized protein</fullName>
    </submittedName>
</protein>
<dbReference type="SMART" id="SM00717">
    <property type="entry name" value="SANT"/>
    <property type="match status" value="2"/>
</dbReference>
<evidence type="ECO:0000256" key="1">
    <source>
        <dbReference type="ARBA" id="ARBA00004123"/>
    </source>
</evidence>
<dbReference type="InterPro" id="IPR009057">
    <property type="entry name" value="Homeodomain-like_sf"/>
</dbReference>
<proteinExistence type="predicted"/>
<evidence type="ECO:0000256" key="2">
    <source>
        <dbReference type="ARBA" id="ARBA00023242"/>
    </source>
</evidence>
<dbReference type="PANTHER" id="PTHR45614">
    <property type="entry name" value="MYB PROTEIN-RELATED"/>
    <property type="match status" value="1"/>
</dbReference>
<dbReference type="GO" id="GO:0005634">
    <property type="term" value="C:nucleus"/>
    <property type="evidence" value="ECO:0007669"/>
    <property type="project" value="UniProtKB-SubCell"/>
</dbReference>
<feature type="domain" description="Myb-like" evidence="3">
    <location>
        <begin position="56"/>
        <end position="98"/>
    </location>
</feature>
<feature type="domain" description="Myb-like" evidence="3">
    <location>
        <begin position="99"/>
        <end position="166"/>
    </location>
</feature>
<keyword evidence="6" id="KW-1185">Reference proteome</keyword>
<dbReference type="GO" id="GO:0000981">
    <property type="term" value="F:DNA-binding transcription factor activity, RNA polymerase II-specific"/>
    <property type="evidence" value="ECO:0007669"/>
    <property type="project" value="TreeGrafter"/>
</dbReference>
<comment type="caution">
    <text evidence="5">The sequence shown here is derived from an EMBL/GenBank/DDBJ whole genome shotgun (WGS) entry which is preliminary data.</text>
</comment>
<dbReference type="Proteomes" id="UP001457282">
    <property type="component" value="Unassembled WGS sequence"/>
</dbReference>
<evidence type="ECO:0000259" key="4">
    <source>
        <dbReference type="PROSITE" id="PS51294"/>
    </source>
</evidence>
<dbReference type="InterPro" id="IPR017930">
    <property type="entry name" value="Myb_dom"/>
</dbReference>
<reference evidence="5 6" key="1">
    <citation type="journal article" date="2023" name="G3 (Bethesda)">
        <title>A chromosome-length genome assembly and annotation of blackberry (Rubus argutus, cv. 'Hillquist').</title>
        <authorList>
            <person name="Bruna T."/>
            <person name="Aryal R."/>
            <person name="Dudchenko O."/>
            <person name="Sargent D.J."/>
            <person name="Mead D."/>
            <person name="Buti M."/>
            <person name="Cavallini A."/>
            <person name="Hytonen T."/>
            <person name="Andres J."/>
            <person name="Pham M."/>
            <person name="Weisz D."/>
            <person name="Mascagni F."/>
            <person name="Usai G."/>
            <person name="Natali L."/>
            <person name="Bassil N."/>
            <person name="Fernandez G.E."/>
            <person name="Lomsadze A."/>
            <person name="Armour M."/>
            <person name="Olukolu B."/>
            <person name="Poorten T."/>
            <person name="Britton C."/>
            <person name="Davik J."/>
            <person name="Ashrafi H."/>
            <person name="Aiden E.L."/>
            <person name="Borodovsky M."/>
            <person name="Worthington M."/>
        </authorList>
    </citation>
    <scope>NUCLEOTIDE SEQUENCE [LARGE SCALE GENOMIC DNA]</scope>
    <source>
        <strain evidence="5">PI 553951</strain>
    </source>
</reference>
<dbReference type="SUPFAM" id="SSF46689">
    <property type="entry name" value="Homeodomain-like"/>
    <property type="match status" value="1"/>
</dbReference>
<comment type="subcellular location">
    <subcellularLocation>
        <location evidence="1">Nucleus</location>
    </subcellularLocation>
</comment>
<sequence length="253" mass="29097">MVKVKRGQIEEVVVHSENKLGVQWWPLPEGNCDLPVSEPNPLSWYVISIIFHIKRTEKEVKLLVELVRKFNGSNWKQIAVGIPRCSDVQCLHCWQKVLNPEIIKGYWTKEEDDCIIKLVEKYGARRWSIIAKFLPGQIGKQSEKEIARFLPGRTDNAIKNYWNGALKMKEDSSSPNGHEQDILLDICIDELRSDLVGVKADGQNIDRLASLNQRTGLLISDNSCSAEYWKVILFIRKIYQSTEMQVFKEGQEV</sequence>
<dbReference type="PROSITE" id="PS50090">
    <property type="entry name" value="MYB_LIKE"/>
    <property type="match status" value="2"/>
</dbReference>
<dbReference type="Gene3D" id="1.10.10.60">
    <property type="entry name" value="Homeodomain-like"/>
    <property type="match status" value="3"/>
</dbReference>
<dbReference type="Pfam" id="PF00249">
    <property type="entry name" value="Myb_DNA-binding"/>
    <property type="match status" value="2"/>
</dbReference>
<keyword evidence="2" id="KW-0539">Nucleus</keyword>
<name>A0AAW1WRU1_RUBAR</name>
<feature type="domain" description="HTH myb-type" evidence="4">
    <location>
        <begin position="99"/>
        <end position="170"/>
    </location>
</feature>
<dbReference type="CDD" id="cd00167">
    <property type="entry name" value="SANT"/>
    <property type="match status" value="2"/>
</dbReference>
<dbReference type="GO" id="GO:0000978">
    <property type="term" value="F:RNA polymerase II cis-regulatory region sequence-specific DNA binding"/>
    <property type="evidence" value="ECO:0007669"/>
    <property type="project" value="TreeGrafter"/>
</dbReference>
<dbReference type="InterPro" id="IPR001005">
    <property type="entry name" value="SANT/Myb"/>
</dbReference>
<dbReference type="InterPro" id="IPR050560">
    <property type="entry name" value="MYB_TF"/>
</dbReference>
<evidence type="ECO:0000313" key="6">
    <source>
        <dbReference type="Proteomes" id="UP001457282"/>
    </source>
</evidence>
<dbReference type="AlphaFoldDB" id="A0AAW1WRU1"/>
<gene>
    <name evidence="5" type="ORF">M0R45_024477</name>
</gene>
<accession>A0AAW1WRU1</accession>
<organism evidence="5 6">
    <name type="scientific">Rubus argutus</name>
    <name type="common">Southern blackberry</name>
    <dbReference type="NCBI Taxonomy" id="59490"/>
    <lineage>
        <taxon>Eukaryota</taxon>
        <taxon>Viridiplantae</taxon>
        <taxon>Streptophyta</taxon>
        <taxon>Embryophyta</taxon>
        <taxon>Tracheophyta</taxon>
        <taxon>Spermatophyta</taxon>
        <taxon>Magnoliopsida</taxon>
        <taxon>eudicotyledons</taxon>
        <taxon>Gunneridae</taxon>
        <taxon>Pentapetalae</taxon>
        <taxon>rosids</taxon>
        <taxon>fabids</taxon>
        <taxon>Rosales</taxon>
        <taxon>Rosaceae</taxon>
        <taxon>Rosoideae</taxon>
        <taxon>Rosoideae incertae sedis</taxon>
        <taxon>Rubus</taxon>
    </lineage>
</organism>
<dbReference type="EMBL" id="JBEDUW010000005">
    <property type="protein sequence ID" value="KAK9927286.1"/>
    <property type="molecule type" value="Genomic_DNA"/>
</dbReference>
<dbReference type="PROSITE" id="PS51294">
    <property type="entry name" value="HTH_MYB"/>
    <property type="match status" value="1"/>
</dbReference>
<evidence type="ECO:0000259" key="3">
    <source>
        <dbReference type="PROSITE" id="PS50090"/>
    </source>
</evidence>